<accession>A0A4Q7NNL2</accession>
<dbReference type="InterPro" id="IPR012349">
    <property type="entry name" value="Split_barrel_FMN-bd"/>
</dbReference>
<dbReference type="AlphaFoldDB" id="A0A4Q7NNL2"/>
<feature type="domain" description="Flavin reductase like" evidence="3">
    <location>
        <begin position="16"/>
        <end position="161"/>
    </location>
</feature>
<evidence type="ECO:0000256" key="2">
    <source>
        <dbReference type="ARBA" id="ARBA00023002"/>
    </source>
</evidence>
<dbReference type="OrthoDB" id="9792858at2"/>
<reference evidence="4 5" key="1">
    <citation type="submission" date="2019-02" db="EMBL/GenBank/DDBJ databases">
        <title>Genomic Encyclopedia of Type Strains, Phase IV (KMG-IV): sequencing the most valuable type-strain genomes for metagenomic binning, comparative biology and taxonomic classification.</title>
        <authorList>
            <person name="Goeker M."/>
        </authorList>
    </citation>
    <scope>NUCLEOTIDE SEQUENCE [LARGE SCALE GENOMIC DNA]</scope>
    <source>
        <strain evidence="4 5">K24</strain>
    </source>
</reference>
<evidence type="ECO:0000259" key="3">
    <source>
        <dbReference type="SMART" id="SM00903"/>
    </source>
</evidence>
<dbReference type="SMART" id="SM00903">
    <property type="entry name" value="Flavin_Reduct"/>
    <property type="match status" value="1"/>
</dbReference>
<comment type="similarity">
    <text evidence="1">Belongs to the non-flavoprotein flavin reductase family.</text>
</comment>
<evidence type="ECO:0000313" key="5">
    <source>
        <dbReference type="Proteomes" id="UP000292445"/>
    </source>
</evidence>
<evidence type="ECO:0000313" key="4">
    <source>
        <dbReference type="EMBL" id="RZS86598.1"/>
    </source>
</evidence>
<dbReference type="Gene3D" id="2.30.110.10">
    <property type="entry name" value="Electron Transport, Fmn-binding Protein, Chain A"/>
    <property type="match status" value="1"/>
</dbReference>
<keyword evidence="2" id="KW-0560">Oxidoreductase</keyword>
<comment type="caution">
    <text evidence="4">The sequence shown here is derived from an EMBL/GenBank/DDBJ whole genome shotgun (WGS) entry which is preliminary data.</text>
</comment>
<proteinExistence type="inferred from homology"/>
<dbReference type="EMBL" id="SGXC01000001">
    <property type="protein sequence ID" value="RZS86598.1"/>
    <property type="molecule type" value="Genomic_DNA"/>
</dbReference>
<sequence>MSESTEFDTRTLRNALGHFATGVALVTARVDGVRLAATVSSFNSVSLSPPLVLFSLARSALSFDMWRRAEKFAVMVLSSEQAEISSRFARAGSDKWQDVEVVPGINGSPLVAGALACFECGVYARYDGGDHEIIVGRVEHFETRGASRADPLIFFSGAYRSLAMGMEHSTS</sequence>
<organism evidence="4 5">
    <name type="scientific">Pigmentiphaga kullae</name>
    <dbReference type="NCBI Taxonomy" id="151784"/>
    <lineage>
        <taxon>Bacteria</taxon>
        <taxon>Pseudomonadati</taxon>
        <taxon>Pseudomonadota</taxon>
        <taxon>Betaproteobacteria</taxon>
        <taxon>Burkholderiales</taxon>
        <taxon>Alcaligenaceae</taxon>
        <taxon>Pigmentiphaga</taxon>
    </lineage>
</organism>
<dbReference type="RefSeq" id="WP_130357675.1">
    <property type="nucleotide sequence ID" value="NZ_SGXC01000001.1"/>
</dbReference>
<name>A0A4Q7NNL2_9BURK</name>
<dbReference type="InterPro" id="IPR050268">
    <property type="entry name" value="NADH-dep_flavin_reductase"/>
</dbReference>
<protein>
    <submittedName>
        <fullName evidence="4">Flavin reductase (DIM6/NTAB) family NADH-FMN oxidoreductase RutF</fullName>
    </submittedName>
</protein>
<dbReference type="InterPro" id="IPR002563">
    <property type="entry name" value="Flavin_Rdtase-like_dom"/>
</dbReference>
<dbReference type="Pfam" id="PF01613">
    <property type="entry name" value="Flavin_Reduct"/>
    <property type="match status" value="1"/>
</dbReference>
<gene>
    <name evidence="4" type="ORF">EV675_2645</name>
</gene>
<dbReference type="Proteomes" id="UP000292445">
    <property type="component" value="Unassembled WGS sequence"/>
</dbReference>
<dbReference type="GO" id="GO:0010181">
    <property type="term" value="F:FMN binding"/>
    <property type="evidence" value="ECO:0007669"/>
    <property type="project" value="InterPro"/>
</dbReference>
<evidence type="ECO:0000256" key="1">
    <source>
        <dbReference type="ARBA" id="ARBA00008898"/>
    </source>
</evidence>
<dbReference type="PANTHER" id="PTHR30466:SF11">
    <property type="entry name" value="FLAVIN-DEPENDENT MONOOXYGENASE, REDUCTASE SUBUNIT HSAB"/>
    <property type="match status" value="1"/>
</dbReference>
<keyword evidence="5" id="KW-1185">Reference proteome</keyword>
<dbReference type="SUPFAM" id="SSF50475">
    <property type="entry name" value="FMN-binding split barrel"/>
    <property type="match status" value="1"/>
</dbReference>
<dbReference type="PANTHER" id="PTHR30466">
    <property type="entry name" value="FLAVIN REDUCTASE"/>
    <property type="match status" value="1"/>
</dbReference>
<dbReference type="GO" id="GO:0042602">
    <property type="term" value="F:riboflavin reductase (NADPH) activity"/>
    <property type="evidence" value="ECO:0007669"/>
    <property type="project" value="TreeGrafter"/>
</dbReference>